<evidence type="ECO:0000313" key="1">
    <source>
        <dbReference type="EMBL" id="EAP75464.1"/>
    </source>
</evidence>
<sequence length="169" mass="18669">MLATAPLAAEARCIDAFMTGLAEFEAGQQTSKPSFRVNELLVLCFVPQQSGYVAIFDAPIKGDFQQLYPNALSHPEGQTSAEVSAGERYCFGTRETFPLYHPPEEGVGLGKISIALTSREEDQLAEEDYAIPGQKVSRQKMQLHLGAYQRSQAKCAARDVTYLDYRITQ</sequence>
<name>A3SQQ5_ROSNI</name>
<reference evidence="1 2" key="1">
    <citation type="submission" date="2005-12" db="EMBL/GenBank/DDBJ databases">
        <authorList>
            <person name="Moran M.A."/>
            <person name="Ferriera S."/>
            <person name="Johnson J."/>
            <person name="Kravitz S."/>
            <person name="Halpern A."/>
            <person name="Remington K."/>
            <person name="Beeson K."/>
            <person name="Tran B."/>
            <person name="Rogers Y.-H."/>
            <person name="Friedman R."/>
            <person name="Venter J.C."/>
        </authorList>
    </citation>
    <scope>NUCLEOTIDE SEQUENCE [LARGE SCALE GENOMIC DNA]</scope>
    <source>
        <strain evidence="2">ATCC BAA-591 / DSM 15170 / ISM</strain>
    </source>
</reference>
<dbReference type="STRING" id="89187.ISM_10086"/>
<protein>
    <recommendedName>
        <fullName evidence="3">DUF4384 domain-containing protein</fullName>
    </recommendedName>
</protein>
<gene>
    <name evidence="1" type="ORF">ISM_10086</name>
</gene>
<comment type="caution">
    <text evidence="1">The sequence shown here is derived from an EMBL/GenBank/DDBJ whole genome shotgun (WGS) entry which is preliminary data.</text>
</comment>
<keyword evidence="2" id="KW-1185">Reference proteome</keyword>
<dbReference type="Proteomes" id="UP000005954">
    <property type="component" value="Unassembled WGS sequence"/>
</dbReference>
<dbReference type="HOGENOM" id="CLU_1577337_0_0_5"/>
<proteinExistence type="predicted"/>
<evidence type="ECO:0008006" key="3">
    <source>
        <dbReference type="Google" id="ProtNLM"/>
    </source>
</evidence>
<evidence type="ECO:0000313" key="2">
    <source>
        <dbReference type="Proteomes" id="UP000005954"/>
    </source>
</evidence>
<dbReference type="AlphaFoldDB" id="A3SQQ5"/>
<organism evidence="1 2">
    <name type="scientific">Roseovarius nubinhibens (strain ATCC BAA-591 / DSM 15170 / ISM)</name>
    <dbReference type="NCBI Taxonomy" id="89187"/>
    <lineage>
        <taxon>Bacteria</taxon>
        <taxon>Pseudomonadati</taxon>
        <taxon>Pseudomonadota</taxon>
        <taxon>Alphaproteobacteria</taxon>
        <taxon>Rhodobacterales</taxon>
        <taxon>Roseobacteraceae</taxon>
        <taxon>Roseovarius</taxon>
    </lineage>
</organism>
<accession>A3SQQ5</accession>
<dbReference type="EMBL" id="AALY01000003">
    <property type="protein sequence ID" value="EAP75464.1"/>
    <property type="molecule type" value="Genomic_DNA"/>
</dbReference>